<feature type="domain" description="PIF1/LRR1 pleckstrin homology" evidence="4">
    <location>
        <begin position="1"/>
        <end position="114"/>
    </location>
</feature>
<dbReference type="AlphaFoldDB" id="A0A915EHA4"/>
<name>A0A915EHA4_9BILA</name>
<evidence type="ECO:0000256" key="2">
    <source>
        <dbReference type="ARBA" id="ARBA00022737"/>
    </source>
</evidence>
<dbReference type="InterPro" id="IPR001611">
    <property type="entry name" value="Leu-rich_rpt"/>
</dbReference>
<dbReference type="Proteomes" id="UP000887574">
    <property type="component" value="Unplaced"/>
</dbReference>
<keyword evidence="2" id="KW-0677">Repeat</keyword>
<evidence type="ECO:0000259" key="4">
    <source>
        <dbReference type="Pfam" id="PF25344"/>
    </source>
</evidence>
<keyword evidence="3" id="KW-0539">Nucleus</keyword>
<keyword evidence="1" id="KW-0433">Leucine-rich repeat</keyword>
<dbReference type="PANTHER" id="PTHR48051">
    <property type="match status" value="1"/>
</dbReference>
<dbReference type="WBParaSite" id="jg6669">
    <property type="protein sequence ID" value="jg6669"/>
    <property type="gene ID" value="jg6669"/>
</dbReference>
<proteinExistence type="predicted"/>
<organism evidence="5 6">
    <name type="scientific">Ditylenchus dipsaci</name>
    <dbReference type="NCBI Taxonomy" id="166011"/>
    <lineage>
        <taxon>Eukaryota</taxon>
        <taxon>Metazoa</taxon>
        <taxon>Ecdysozoa</taxon>
        <taxon>Nematoda</taxon>
        <taxon>Chromadorea</taxon>
        <taxon>Rhabditida</taxon>
        <taxon>Tylenchina</taxon>
        <taxon>Tylenchomorpha</taxon>
        <taxon>Sphaerularioidea</taxon>
        <taxon>Anguinidae</taxon>
        <taxon>Anguininae</taxon>
        <taxon>Ditylenchus</taxon>
    </lineage>
</organism>
<sequence length="462" mass="52353">MRIECNVSTAVQSASGDYRVPRSSRGFVGLGKKRMLDDVEKFFLLVKTRNKEEKFSISKQAVQRMIRLTNSNRATIIFSRPSLSVFISEADPQKLDEFMAALQQVLDHNILEKVQLLEKVGADCSRTVIEARKRKMSITCREDYPRGDSAFPTSLVELRVSGTRLKSADLRWFTLKDLLHLDISNNRLGEMSEFEWKKFANISRLSKLATLNLNTNGFKFLPDSFFDALPSSLQSLDLSDNSLENLSNKISRLYNLRILTVSGNMLTELPEDIFLLRNLECLDVSKNHLVALPACLFAGRNQGFGRNSRGFNRLDVSMNAALQAPSRRRRLMGFNQVASLCSIAAAAALNKRIPTDGDVLPRMVERDMRDWLQRCGRCLSYSRNQRTQMRSISLLAEWQTSLKCILVLALFTSNISIALGVQWLQRETDVDMNEIVPLYLLVFHIVLSLGLNKMVPANSCQI</sequence>
<dbReference type="InterPro" id="IPR050216">
    <property type="entry name" value="LRR_domain-containing"/>
</dbReference>
<dbReference type="InterPro" id="IPR057437">
    <property type="entry name" value="PIF1/LRR1_PH"/>
</dbReference>
<dbReference type="PRINTS" id="PR00019">
    <property type="entry name" value="LEURICHRPT"/>
</dbReference>
<dbReference type="InterPro" id="IPR003591">
    <property type="entry name" value="Leu-rich_rpt_typical-subtyp"/>
</dbReference>
<dbReference type="InterPro" id="IPR032675">
    <property type="entry name" value="LRR_dom_sf"/>
</dbReference>
<dbReference type="SUPFAM" id="SSF52058">
    <property type="entry name" value="L domain-like"/>
    <property type="match status" value="1"/>
</dbReference>
<dbReference type="Gene3D" id="3.80.10.10">
    <property type="entry name" value="Ribonuclease Inhibitor"/>
    <property type="match status" value="1"/>
</dbReference>
<evidence type="ECO:0000313" key="5">
    <source>
        <dbReference type="Proteomes" id="UP000887574"/>
    </source>
</evidence>
<evidence type="ECO:0000256" key="1">
    <source>
        <dbReference type="ARBA" id="ARBA00022614"/>
    </source>
</evidence>
<dbReference type="PANTHER" id="PTHR48051:SF52">
    <property type="entry name" value="LEUCINE-RICH REPEAT PROTEIN 1"/>
    <property type="match status" value="1"/>
</dbReference>
<accession>A0A915EHA4</accession>
<keyword evidence="5" id="KW-1185">Reference proteome</keyword>
<protein>
    <recommendedName>
        <fullName evidence="4">PIF1/LRR1 pleckstrin homology domain-containing protein</fullName>
    </recommendedName>
</protein>
<dbReference type="SMART" id="SM00369">
    <property type="entry name" value="LRR_TYP"/>
    <property type="match status" value="5"/>
</dbReference>
<dbReference type="Pfam" id="PF13855">
    <property type="entry name" value="LRR_8"/>
    <property type="match status" value="1"/>
</dbReference>
<reference evidence="6" key="1">
    <citation type="submission" date="2022-11" db="UniProtKB">
        <authorList>
            <consortium name="WormBaseParasite"/>
        </authorList>
    </citation>
    <scope>IDENTIFICATION</scope>
</reference>
<dbReference type="PROSITE" id="PS51450">
    <property type="entry name" value="LRR"/>
    <property type="match status" value="2"/>
</dbReference>
<evidence type="ECO:0000313" key="6">
    <source>
        <dbReference type="WBParaSite" id="jg6669"/>
    </source>
</evidence>
<evidence type="ECO:0000256" key="3">
    <source>
        <dbReference type="ARBA" id="ARBA00023242"/>
    </source>
</evidence>
<dbReference type="Pfam" id="PF25344">
    <property type="entry name" value="PH_LRR1"/>
    <property type="match status" value="1"/>
</dbReference>
<dbReference type="GO" id="GO:0005737">
    <property type="term" value="C:cytoplasm"/>
    <property type="evidence" value="ECO:0007669"/>
    <property type="project" value="TreeGrafter"/>
</dbReference>
<dbReference type="SMART" id="SM00364">
    <property type="entry name" value="LRR_BAC"/>
    <property type="match status" value="4"/>
</dbReference>